<reference evidence="8 9" key="1">
    <citation type="journal article" date="2012" name="J. Bacteriol.">
        <title>Complete Genome Sequence of the Thermophilic, Piezophilic, Heterotrophic Bacterium Marinitoga piezophila KA3.</title>
        <authorList>
            <person name="Lucas S."/>
            <person name="Han J."/>
            <person name="Lapidus A."/>
            <person name="Cheng J.F."/>
            <person name="Goodwin L.A."/>
            <person name="Pitluck S."/>
            <person name="Peters L."/>
            <person name="Mikhailova N."/>
            <person name="Teshima H."/>
            <person name="Detter J.C."/>
            <person name="Han C."/>
            <person name="Tapia R."/>
            <person name="Land M."/>
            <person name="Hauser L."/>
            <person name="Kyrpides N.C."/>
            <person name="Ivanova N."/>
            <person name="Pagani I."/>
            <person name="Vannier P."/>
            <person name="Oger P."/>
            <person name="Bartlett D.H."/>
            <person name="Noll K.M."/>
            <person name="Woyke T."/>
            <person name="Jebbar M."/>
        </authorList>
    </citation>
    <scope>NUCLEOTIDE SEQUENCE [LARGE SCALE GENOMIC DNA]</scope>
    <source>
        <strain evidence="9">DSM 14283 / JCM 11233 / KA3</strain>
    </source>
</reference>
<comment type="similarity">
    <text evidence="1 6">Belongs to the NusB family.</text>
</comment>
<dbReference type="GO" id="GO:0003723">
    <property type="term" value="F:RNA binding"/>
    <property type="evidence" value="ECO:0007669"/>
    <property type="project" value="UniProtKB-UniRule"/>
</dbReference>
<dbReference type="GO" id="GO:0005829">
    <property type="term" value="C:cytosol"/>
    <property type="evidence" value="ECO:0007669"/>
    <property type="project" value="TreeGrafter"/>
</dbReference>
<evidence type="ECO:0000256" key="4">
    <source>
        <dbReference type="ARBA" id="ARBA00023015"/>
    </source>
</evidence>
<dbReference type="Gene3D" id="1.10.940.10">
    <property type="entry name" value="NusB-like"/>
    <property type="match status" value="1"/>
</dbReference>
<dbReference type="GO" id="GO:0006353">
    <property type="term" value="P:DNA-templated transcription termination"/>
    <property type="evidence" value="ECO:0007669"/>
    <property type="project" value="UniProtKB-UniRule"/>
</dbReference>
<dbReference type="Pfam" id="PF01029">
    <property type="entry name" value="NusB"/>
    <property type="match status" value="1"/>
</dbReference>
<dbReference type="SUPFAM" id="SSF48013">
    <property type="entry name" value="NusB-like"/>
    <property type="match status" value="1"/>
</dbReference>
<keyword evidence="2 6" id="KW-0889">Transcription antitermination</keyword>
<dbReference type="eggNOG" id="COG0781">
    <property type="taxonomic scope" value="Bacteria"/>
</dbReference>
<comment type="function">
    <text evidence="6">Involved in transcription antitermination. Required for transcription of ribosomal RNA (rRNA) genes. Binds specifically to the boxA antiterminator sequence of the ribosomal RNA (rrn) operons.</text>
</comment>
<keyword evidence="4 6" id="KW-0805">Transcription regulation</keyword>
<feature type="domain" description="NusB/RsmB/TIM44" evidence="7">
    <location>
        <begin position="8"/>
        <end position="136"/>
    </location>
</feature>
<evidence type="ECO:0000256" key="5">
    <source>
        <dbReference type="ARBA" id="ARBA00023163"/>
    </source>
</evidence>
<keyword evidence="9" id="KW-1185">Reference proteome</keyword>
<evidence type="ECO:0000256" key="1">
    <source>
        <dbReference type="ARBA" id="ARBA00005952"/>
    </source>
</evidence>
<evidence type="ECO:0000256" key="3">
    <source>
        <dbReference type="ARBA" id="ARBA00022884"/>
    </source>
</evidence>
<evidence type="ECO:0000313" key="8">
    <source>
        <dbReference type="EMBL" id="AEX84690.1"/>
    </source>
</evidence>
<dbReference type="GO" id="GO:0031564">
    <property type="term" value="P:transcription antitermination"/>
    <property type="evidence" value="ECO:0007669"/>
    <property type="project" value="UniProtKB-KW"/>
</dbReference>
<gene>
    <name evidence="6" type="primary">nusB</name>
    <name evidence="8" type="ordered locus">Marpi_0238</name>
</gene>
<protein>
    <recommendedName>
        <fullName evidence="6">Transcription antitermination protein NusB</fullName>
    </recommendedName>
    <alternativeName>
        <fullName evidence="6">Antitermination factor NusB</fullName>
    </alternativeName>
</protein>
<dbReference type="Proteomes" id="UP000007161">
    <property type="component" value="Chromosome"/>
</dbReference>
<keyword evidence="3 6" id="KW-0694">RNA-binding</keyword>
<dbReference type="KEGG" id="mpz:Marpi_0238"/>
<evidence type="ECO:0000256" key="2">
    <source>
        <dbReference type="ARBA" id="ARBA00022814"/>
    </source>
</evidence>
<sequence>MIPKRRYVREAVLEATFQLDFIEGIEYENVIDLLRDLLKEKKVPQNLFEEGEIYLQNILENKDRYDEYIKKYLINWDFDRVANIEKTILRLAIFELEKRKDIPPKVILDEAVELAKKYSNEKSAKFINGILDKIAKEEFKRL</sequence>
<reference evidence="9" key="2">
    <citation type="submission" date="2012-01" db="EMBL/GenBank/DDBJ databases">
        <title>Complete sequence of chromosome of Marinitoga piezophila KA3.</title>
        <authorList>
            <person name="Lucas S."/>
            <person name="Han J."/>
            <person name="Lapidus A."/>
            <person name="Cheng J.-F."/>
            <person name="Goodwin L."/>
            <person name="Pitluck S."/>
            <person name="Peters L."/>
            <person name="Mikhailova N."/>
            <person name="Teshima H."/>
            <person name="Detter J.C."/>
            <person name="Han C."/>
            <person name="Tapia R."/>
            <person name="Land M."/>
            <person name="Hauser L."/>
            <person name="Kyrpides N."/>
            <person name="Ivanova N."/>
            <person name="Pagani I."/>
            <person name="Jebbar M."/>
            <person name="Vannier P."/>
            <person name="Oger P."/>
            <person name="Cario A."/>
            <person name="Bartlett D."/>
            <person name="Noll K.M."/>
            <person name="Woyke T."/>
        </authorList>
    </citation>
    <scope>NUCLEOTIDE SEQUENCE [LARGE SCALE GENOMIC DNA]</scope>
    <source>
        <strain evidence="9">DSM 14283 / JCM 11233 / KA3</strain>
    </source>
</reference>
<dbReference type="HAMAP" id="MF_00073">
    <property type="entry name" value="NusB"/>
    <property type="match status" value="1"/>
</dbReference>
<dbReference type="EMBL" id="CP003257">
    <property type="protein sequence ID" value="AEX84690.1"/>
    <property type="molecule type" value="Genomic_DNA"/>
</dbReference>
<dbReference type="STRING" id="443254.Marpi_0238"/>
<dbReference type="OrthoDB" id="9811381at2"/>
<organism evidence="8 9">
    <name type="scientific">Marinitoga piezophila (strain DSM 14283 / JCM 11233 / KA3)</name>
    <dbReference type="NCBI Taxonomy" id="443254"/>
    <lineage>
        <taxon>Bacteria</taxon>
        <taxon>Thermotogati</taxon>
        <taxon>Thermotogota</taxon>
        <taxon>Thermotogae</taxon>
        <taxon>Petrotogales</taxon>
        <taxon>Petrotogaceae</taxon>
        <taxon>Marinitoga</taxon>
    </lineage>
</organism>
<proteinExistence type="inferred from homology"/>
<name>H2J3P6_MARPK</name>
<dbReference type="InterPro" id="IPR006027">
    <property type="entry name" value="NusB_RsmB_TIM44"/>
</dbReference>
<evidence type="ECO:0000259" key="7">
    <source>
        <dbReference type="Pfam" id="PF01029"/>
    </source>
</evidence>
<dbReference type="NCBIfam" id="TIGR01951">
    <property type="entry name" value="nusB"/>
    <property type="match status" value="1"/>
</dbReference>
<dbReference type="PANTHER" id="PTHR11078:SF3">
    <property type="entry name" value="ANTITERMINATION NUSB DOMAIN-CONTAINING PROTEIN"/>
    <property type="match status" value="1"/>
</dbReference>
<keyword evidence="5 6" id="KW-0804">Transcription</keyword>
<dbReference type="InterPro" id="IPR011605">
    <property type="entry name" value="NusB_fam"/>
</dbReference>
<dbReference type="RefSeq" id="WP_014295762.1">
    <property type="nucleotide sequence ID" value="NC_016751.1"/>
</dbReference>
<dbReference type="InterPro" id="IPR035926">
    <property type="entry name" value="NusB-like_sf"/>
</dbReference>
<evidence type="ECO:0000313" key="9">
    <source>
        <dbReference type="Proteomes" id="UP000007161"/>
    </source>
</evidence>
<dbReference type="HOGENOM" id="CLU_087843_3_3_0"/>
<dbReference type="PANTHER" id="PTHR11078">
    <property type="entry name" value="N UTILIZATION SUBSTANCE PROTEIN B-RELATED"/>
    <property type="match status" value="1"/>
</dbReference>
<evidence type="ECO:0000256" key="6">
    <source>
        <dbReference type="HAMAP-Rule" id="MF_00073"/>
    </source>
</evidence>
<accession>H2J3P6</accession>
<dbReference type="AlphaFoldDB" id="H2J3P6"/>